<name>A0A852U312_9ACTN</name>
<comment type="caution">
    <text evidence="1">The sequence shown here is derived from an EMBL/GenBank/DDBJ whole genome shotgun (WGS) entry which is preliminary data.</text>
</comment>
<reference evidence="1 2" key="1">
    <citation type="submission" date="2020-07" db="EMBL/GenBank/DDBJ databases">
        <title>Sequencing the genomes of 1000 actinobacteria strains.</title>
        <authorList>
            <person name="Klenk H.-P."/>
        </authorList>
    </citation>
    <scope>NUCLEOTIDE SEQUENCE [LARGE SCALE GENOMIC DNA]</scope>
    <source>
        <strain evidence="1 2">CXB654</strain>
    </source>
</reference>
<evidence type="ECO:0008006" key="3">
    <source>
        <dbReference type="Google" id="ProtNLM"/>
    </source>
</evidence>
<dbReference type="Proteomes" id="UP000589036">
    <property type="component" value="Unassembled WGS sequence"/>
</dbReference>
<dbReference type="Gene3D" id="3.30.930.10">
    <property type="entry name" value="Bira Bifunctional Protein, Domain 2"/>
    <property type="match status" value="1"/>
</dbReference>
<protein>
    <recommendedName>
        <fullName evidence="3">Aminoacyl-transfer RNA synthetases class-II family profile domain-containing protein</fullName>
    </recommendedName>
</protein>
<sequence>MNKVSDGLAILDSDHTELLDTLDSVFTEWALKAGAKKISPPPVYRVAQLEKFDVYDNFPHLALVAGPLRPADESRPDAHRFHPGKLADAHLGLPTATCFGAYLFFEGMRVPSSALVTLANHCFRNEEYFDGLRRLLSFRMREIVALGTYEHTRNVIEDFKARIEAFLGELDLDFTSEAATDPFFDREGGRALLQRLQEVKREFTVDGLAIASVNTHRNFFGERCGITVENGSSHAFTSCVAFGLERWVSVLVDRYGTAAKAAEVARSAALNTGSD</sequence>
<dbReference type="AlphaFoldDB" id="A0A852U312"/>
<dbReference type="InterPro" id="IPR045864">
    <property type="entry name" value="aa-tRNA-synth_II/BPL/LPL"/>
</dbReference>
<evidence type="ECO:0000313" key="2">
    <source>
        <dbReference type="Proteomes" id="UP000589036"/>
    </source>
</evidence>
<evidence type="ECO:0000313" key="1">
    <source>
        <dbReference type="EMBL" id="NYE50589.1"/>
    </source>
</evidence>
<proteinExistence type="predicted"/>
<dbReference type="SUPFAM" id="SSF55681">
    <property type="entry name" value="Class II aaRS and biotin synthetases"/>
    <property type="match status" value="1"/>
</dbReference>
<accession>A0A852U312</accession>
<organism evidence="1 2">
    <name type="scientific">Spinactinospora alkalitolerans</name>
    <dbReference type="NCBI Taxonomy" id="687207"/>
    <lineage>
        <taxon>Bacteria</taxon>
        <taxon>Bacillati</taxon>
        <taxon>Actinomycetota</taxon>
        <taxon>Actinomycetes</taxon>
        <taxon>Streptosporangiales</taxon>
        <taxon>Nocardiopsidaceae</taxon>
        <taxon>Spinactinospora</taxon>
    </lineage>
</organism>
<gene>
    <name evidence="1" type="ORF">HDA32_005709</name>
</gene>
<keyword evidence="2" id="KW-1185">Reference proteome</keyword>
<dbReference type="EMBL" id="JACCCC010000001">
    <property type="protein sequence ID" value="NYE50589.1"/>
    <property type="molecule type" value="Genomic_DNA"/>
</dbReference>
<dbReference type="RefSeq" id="WP_179646046.1">
    <property type="nucleotide sequence ID" value="NZ_BAAAYY010000044.1"/>
</dbReference>